<proteinExistence type="predicted"/>
<keyword evidence="2" id="KW-1185">Reference proteome</keyword>
<dbReference type="Proteomes" id="UP000624325">
    <property type="component" value="Unassembled WGS sequence"/>
</dbReference>
<reference evidence="1 2" key="1">
    <citation type="submission" date="2021-01" db="EMBL/GenBank/DDBJ databases">
        <title>Whole genome shotgun sequence of Asanoa iriomotensis NBRC 100142.</title>
        <authorList>
            <person name="Komaki H."/>
            <person name="Tamura T."/>
        </authorList>
    </citation>
    <scope>NUCLEOTIDE SEQUENCE [LARGE SCALE GENOMIC DNA]</scope>
    <source>
        <strain evidence="1 2">NBRC 100142</strain>
    </source>
</reference>
<protein>
    <submittedName>
        <fullName evidence="1">Uncharacterized protein</fullName>
    </submittedName>
</protein>
<comment type="caution">
    <text evidence="1">The sequence shown here is derived from an EMBL/GenBank/DDBJ whole genome shotgun (WGS) entry which is preliminary data.</text>
</comment>
<dbReference type="EMBL" id="BONC01000179">
    <property type="protein sequence ID" value="GIF61962.1"/>
    <property type="molecule type" value="Genomic_DNA"/>
</dbReference>
<evidence type="ECO:0000313" key="1">
    <source>
        <dbReference type="EMBL" id="GIF61962.1"/>
    </source>
</evidence>
<evidence type="ECO:0000313" key="2">
    <source>
        <dbReference type="Proteomes" id="UP000624325"/>
    </source>
</evidence>
<name>A0ABQ4CGQ8_9ACTN</name>
<accession>A0ABQ4CGQ8</accession>
<organism evidence="1 2">
    <name type="scientific">Asanoa iriomotensis</name>
    <dbReference type="NCBI Taxonomy" id="234613"/>
    <lineage>
        <taxon>Bacteria</taxon>
        <taxon>Bacillati</taxon>
        <taxon>Actinomycetota</taxon>
        <taxon>Actinomycetes</taxon>
        <taxon>Micromonosporales</taxon>
        <taxon>Micromonosporaceae</taxon>
        <taxon>Asanoa</taxon>
    </lineage>
</organism>
<gene>
    <name evidence="1" type="ORF">Air01nite_80570</name>
</gene>
<sequence length="72" mass="7704">MSNVGTWPSVTANISCPARAYESAERISRRPTAIVADVNGPPSHHTDRTGCHVRVVVARELHLSDLAPGTLT</sequence>